<dbReference type="eggNOG" id="ENOG502S8KH">
    <property type="taxonomic scope" value="Eukaryota"/>
</dbReference>
<evidence type="ECO:0000313" key="3">
    <source>
        <dbReference type="Proteomes" id="UP000001070"/>
    </source>
</evidence>
<dbReference type="Pfam" id="PF09791">
    <property type="entry name" value="Oxidored-like"/>
    <property type="match status" value="1"/>
</dbReference>
<reference evidence="2 3" key="1">
    <citation type="journal article" date="2007" name="Nature">
        <title>Evolution of genes and genomes on the Drosophila phylogeny.</title>
        <authorList>
            <consortium name="Drosophila 12 Genomes Consortium"/>
            <person name="Clark A.G."/>
            <person name="Eisen M.B."/>
            <person name="Smith D.R."/>
            <person name="Bergman C.M."/>
            <person name="Oliver B."/>
            <person name="Markow T.A."/>
            <person name="Kaufman T.C."/>
            <person name="Kellis M."/>
            <person name="Gelbart W."/>
            <person name="Iyer V.N."/>
            <person name="Pollard D.A."/>
            <person name="Sackton T.B."/>
            <person name="Larracuente A.M."/>
            <person name="Singh N.D."/>
            <person name="Abad J.P."/>
            <person name="Abt D.N."/>
            <person name="Adryan B."/>
            <person name="Aguade M."/>
            <person name="Akashi H."/>
            <person name="Anderson W.W."/>
            <person name="Aquadro C.F."/>
            <person name="Ardell D.H."/>
            <person name="Arguello R."/>
            <person name="Artieri C.G."/>
            <person name="Barbash D.A."/>
            <person name="Barker D."/>
            <person name="Barsanti P."/>
            <person name="Batterham P."/>
            <person name="Batzoglou S."/>
            <person name="Begun D."/>
            <person name="Bhutkar A."/>
            <person name="Blanco E."/>
            <person name="Bosak S.A."/>
            <person name="Bradley R.K."/>
            <person name="Brand A.D."/>
            <person name="Brent M.R."/>
            <person name="Brooks A.N."/>
            <person name="Brown R.H."/>
            <person name="Butlin R.K."/>
            <person name="Caggese C."/>
            <person name="Calvi B.R."/>
            <person name="Bernardo de Carvalho A."/>
            <person name="Caspi A."/>
            <person name="Castrezana S."/>
            <person name="Celniker S.E."/>
            <person name="Chang J.L."/>
            <person name="Chapple C."/>
            <person name="Chatterji S."/>
            <person name="Chinwalla A."/>
            <person name="Civetta A."/>
            <person name="Clifton S.W."/>
            <person name="Comeron J.M."/>
            <person name="Costello J.C."/>
            <person name="Coyne J.A."/>
            <person name="Daub J."/>
            <person name="David R.G."/>
            <person name="Delcher A.L."/>
            <person name="Delehaunty K."/>
            <person name="Do C.B."/>
            <person name="Ebling H."/>
            <person name="Edwards K."/>
            <person name="Eickbush T."/>
            <person name="Evans J.D."/>
            <person name="Filipski A."/>
            <person name="Findeiss S."/>
            <person name="Freyhult E."/>
            <person name="Fulton L."/>
            <person name="Fulton R."/>
            <person name="Garcia A.C."/>
            <person name="Gardiner A."/>
            <person name="Garfield D.A."/>
            <person name="Garvin B.E."/>
            <person name="Gibson G."/>
            <person name="Gilbert D."/>
            <person name="Gnerre S."/>
            <person name="Godfrey J."/>
            <person name="Good R."/>
            <person name="Gotea V."/>
            <person name="Gravely B."/>
            <person name="Greenberg A.J."/>
            <person name="Griffiths-Jones S."/>
            <person name="Gross S."/>
            <person name="Guigo R."/>
            <person name="Gustafson E.A."/>
            <person name="Haerty W."/>
            <person name="Hahn M.W."/>
            <person name="Halligan D.L."/>
            <person name="Halpern A.L."/>
            <person name="Halter G.M."/>
            <person name="Han M.V."/>
            <person name="Heger A."/>
            <person name="Hillier L."/>
            <person name="Hinrichs A.S."/>
            <person name="Holmes I."/>
            <person name="Hoskins R.A."/>
            <person name="Hubisz M.J."/>
            <person name="Hultmark D."/>
            <person name="Huntley M.A."/>
            <person name="Jaffe D.B."/>
            <person name="Jagadeeshan S."/>
            <person name="Jeck W.R."/>
            <person name="Johnson J."/>
            <person name="Jones C.D."/>
            <person name="Jordan W.C."/>
            <person name="Karpen G.H."/>
            <person name="Kataoka E."/>
            <person name="Keightley P.D."/>
            <person name="Kheradpour P."/>
            <person name="Kirkness E.F."/>
            <person name="Koerich L.B."/>
            <person name="Kristiansen K."/>
            <person name="Kudrna D."/>
            <person name="Kulathinal R.J."/>
            <person name="Kumar S."/>
            <person name="Kwok R."/>
            <person name="Lander E."/>
            <person name="Langley C.H."/>
            <person name="Lapoint R."/>
            <person name="Lazzaro B.P."/>
            <person name="Lee S.J."/>
            <person name="Levesque L."/>
            <person name="Li R."/>
            <person name="Lin C.F."/>
            <person name="Lin M.F."/>
            <person name="Lindblad-Toh K."/>
            <person name="Llopart A."/>
            <person name="Long M."/>
            <person name="Low L."/>
            <person name="Lozovsky E."/>
            <person name="Lu J."/>
            <person name="Luo M."/>
            <person name="Machado C.A."/>
            <person name="Makalowski W."/>
            <person name="Marzo M."/>
            <person name="Matsuda M."/>
            <person name="Matzkin L."/>
            <person name="McAllister B."/>
            <person name="McBride C.S."/>
            <person name="McKernan B."/>
            <person name="McKernan K."/>
            <person name="Mendez-Lago M."/>
            <person name="Minx P."/>
            <person name="Mollenhauer M.U."/>
            <person name="Montooth K."/>
            <person name="Mount S.M."/>
            <person name="Mu X."/>
            <person name="Myers E."/>
            <person name="Negre B."/>
            <person name="Newfeld S."/>
            <person name="Nielsen R."/>
            <person name="Noor M.A."/>
            <person name="O'Grady P."/>
            <person name="Pachter L."/>
            <person name="Papaceit M."/>
            <person name="Parisi M.J."/>
            <person name="Parisi M."/>
            <person name="Parts L."/>
            <person name="Pedersen J.S."/>
            <person name="Pesole G."/>
            <person name="Phillippy A.M."/>
            <person name="Ponting C.P."/>
            <person name="Pop M."/>
            <person name="Porcelli D."/>
            <person name="Powell J.R."/>
            <person name="Prohaska S."/>
            <person name="Pruitt K."/>
            <person name="Puig M."/>
            <person name="Quesneville H."/>
            <person name="Ram K.R."/>
            <person name="Rand D."/>
            <person name="Rasmussen M.D."/>
            <person name="Reed L.K."/>
            <person name="Reenan R."/>
            <person name="Reily A."/>
            <person name="Remington K.A."/>
            <person name="Rieger T.T."/>
            <person name="Ritchie M.G."/>
            <person name="Robin C."/>
            <person name="Rogers Y.H."/>
            <person name="Rohde C."/>
            <person name="Rozas J."/>
            <person name="Rubenfield M.J."/>
            <person name="Ruiz A."/>
            <person name="Russo S."/>
            <person name="Salzberg S.L."/>
            <person name="Sanchez-Gracia A."/>
            <person name="Saranga D.J."/>
            <person name="Sato H."/>
            <person name="Schaeffer S.W."/>
            <person name="Schatz M.C."/>
            <person name="Schlenke T."/>
            <person name="Schwartz R."/>
            <person name="Segarra C."/>
            <person name="Singh R.S."/>
            <person name="Sirot L."/>
            <person name="Sirota M."/>
            <person name="Sisneros N.B."/>
            <person name="Smith C.D."/>
            <person name="Smith T.F."/>
            <person name="Spieth J."/>
            <person name="Stage D.E."/>
            <person name="Stark A."/>
            <person name="Stephan W."/>
            <person name="Strausberg R.L."/>
            <person name="Strempel S."/>
            <person name="Sturgill D."/>
            <person name="Sutton G."/>
            <person name="Sutton G.G."/>
            <person name="Tao W."/>
            <person name="Teichmann S."/>
            <person name="Tobari Y.N."/>
            <person name="Tomimura Y."/>
            <person name="Tsolas J.M."/>
            <person name="Valente V.L."/>
            <person name="Venter E."/>
            <person name="Venter J.C."/>
            <person name="Vicario S."/>
            <person name="Vieira F.G."/>
            <person name="Vilella A.J."/>
            <person name="Villasante A."/>
            <person name="Walenz B."/>
            <person name="Wang J."/>
            <person name="Wasserman M."/>
            <person name="Watts T."/>
            <person name="Wilson D."/>
            <person name="Wilson R.K."/>
            <person name="Wing R.A."/>
            <person name="Wolfner M.F."/>
            <person name="Wong A."/>
            <person name="Wong G.K."/>
            <person name="Wu C.I."/>
            <person name="Wu G."/>
            <person name="Yamamoto D."/>
            <person name="Yang H.P."/>
            <person name="Yang S.P."/>
            <person name="Yorke J.A."/>
            <person name="Yoshida K."/>
            <person name="Zdobnov E."/>
            <person name="Zhang P."/>
            <person name="Zhang Y."/>
            <person name="Zimin A.V."/>
            <person name="Baldwin J."/>
            <person name="Abdouelleil A."/>
            <person name="Abdulkadir J."/>
            <person name="Abebe A."/>
            <person name="Abera B."/>
            <person name="Abreu J."/>
            <person name="Acer S.C."/>
            <person name="Aftuck L."/>
            <person name="Alexander A."/>
            <person name="An P."/>
            <person name="Anderson E."/>
            <person name="Anderson S."/>
            <person name="Arachi H."/>
            <person name="Azer M."/>
            <person name="Bachantsang P."/>
            <person name="Barry A."/>
            <person name="Bayul T."/>
            <person name="Berlin A."/>
            <person name="Bessette D."/>
            <person name="Bloom T."/>
            <person name="Blye J."/>
            <person name="Boguslavskiy L."/>
            <person name="Bonnet C."/>
            <person name="Boukhgalter B."/>
            <person name="Bourzgui I."/>
            <person name="Brown A."/>
            <person name="Cahill P."/>
            <person name="Channer S."/>
            <person name="Cheshatsang Y."/>
            <person name="Chuda L."/>
            <person name="Citroen M."/>
            <person name="Collymore A."/>
            <person name="Cooke P."/>
            <person name="Costello M."/>
            <person name="D'Aco K."/>
            <person name="Daza R."/>
            <person name="De Haan G."/>
            <person name="DeGray S."/>
            <person name="DeMaso C."/>
            <person name="Dhargay N."/>
            <person name="Dooley K."/>
            <person name="Dooley E."/>
            <person name="Doricent M."/>
            <person name="Dorje P."/>
            <person name="Dorjee K."/>
            <person name="Dupes A."/>
            <person name="Elong R."/>
            <person name="Falk J."/>
            <person name="Farina A."/>
            <person name="Faro S."/>
            <person name="Ferguson D."/>
            <person name="Fisher S."/>
            <person name="Foley C.D."/>
            <person name="Franke A."/>
            <person name="Friedrich D."/>
            <person name="Gadbois L."/>
            <person name="Gearin G."/>
            <person name="Gearin C.R."/>
            <person name="Giannoukos G."/>
            <person name="Goode T."/>
            <person name="Graham J."/>
            <person name="Grandbois E."/>
            <person name="Grewal S."/>
            <person name="Gyaltsen K."/>
            <person name="Hafez N."/>
            <person name="Hagos B."/>
            <person name="Hall J."/>
            <person name="Henson C."/>
            <person name="Hollinger A."/>
            <person name="Honan T."/>
            <person name="Huard M.D."/>
            <person name="Hughes L."/>
            <person name="Hurhula B."/>
            <person name="Husby M.E."/>
            <person name="Kamat A."/>
            <person name="Kanga B."/>
            <person name="Kashin S."/>
            <person name="Khazanovich D."/>
            <person name="Kisner P."/>
            <person name="Lance K."/>
            <person name="Lara M."/>
            <person name="Lee W."/>
            <person name="Lennon N."/>
            <person name="Letendre F."/>
            <person name="LeVine R."/>
            <person name="Lipovsky A."/>
            <person name="Liu X."/>
            <person name="Liu J."/>
            <person name="Liu S."/>
            <person name="Lokyitsang T."/>
            <person name="Lokyitsang Y."/>
            <person name="Lubonja R."/>
            <person name="Lui A."/>
            <person name="MacDonald P."/>
            <person name="Magnisalis V."/>
            <person name="Maru K."/>
            <person name="Matthews C."/>
            <person name="McCusker W."/>
            <person name="McDonough S."/>
            <person name="Mehta T."/>
            <person name="Meldrim J."/>
            <person name="Meneus L."/>
            <person name="Mihai O."/>
            <person name="Mihalev A."/>
            <person name="Mihova T."/>
            <person name="Mittelman R."/>
            <person name="Mlenga V."/>
            <person name="Montmayeur A."/>
            <person name="Mulrain L."/>
            <person name="Navidi A."/>
            <person name="Naylor J."/>
            <person name="Negash T."/>
            <person name="Nguyen T."/>
            <person name="Nguyen N."/>
            <person name="Nicol R."/>
            <person name="Norbu C."/>
            <person name="Norbu N."/>
            <person name="Novod N."/>
            <person name="O'Neill B."/>
            <person name="Osman S."/>
            <person name="Markiewicz E."/>
            <person name="Oyono O.L."/>
            <person name="Patti C."/>
            <person name="Phunkhang P."/>
            <person name="Pierre F."/>
            <person name="Priest M."/>
            <person name="Raghuraman S."/>
            <person name="Rege F."/>
            <person name="Reyes R."/>
            <person name="Rise C."/>
            <person name="Rogov P."/>
            <person name="Ross K."/>
            <person name="Ryan E."/>
            <person name="Settipalli S."/>
            <person name="Shea T."/>
            <person name="Sherpa N."/>
            <person name="Shi L."/>
            <person name="Shih D."/>
            <person name="Sparrow T."/>
            <person name="Spaulding J."/>
            <person name="Stalker J."/>
            <person name="Stange-Thomann N."/>
            <person name="Stavropoulos S."/>
            <person name="Stone C."/>
            <person name="Strader C."/>
            <person name="Tesfaye S."/>
            <person name="Thomson T."/>
            <person name="Thoulutsang Y."/>
            <person name="Thoulutsang D."/>
            <person name="Topham K."/>
            <person name="Topping I."/>
            <person name="Tsamla T."/>
            <person name="Vassiliev H."/>
            <person name="Vo A."/>
            <person name="Wangchuk T."/>
            <person name="Wangdi T."/>
            <person name="Weiand M."/>
            <person name="Wilkinson J."/>
            <person name="Wilson A."/>
            <person name="Yadav S."/>
            <person name="Young G."/>
            <person name="Yu Q."/>
            <person name="Zembek L."/>
            <person name="Zhong D."/>
            <person name="Zimmer A."/>
            <person name="Zwirko Z."/>
            <person name="Jaffe D.B."/>
            <person name="Alvarez P."/>
            <person name="Brockman W."/>
            <person name="Butler J."/>
            <person name="Chin C."/>
            <person name="Gnerre S."/>
            <person name="Grabherr M."/>
            <person name="Kleber M."/>
            <person name="Mauceli E."/>
            <person name="MacCallum I."/>
        </authorList>
    </citation>
    <scope>NUCLEOTIDE SEQUENCE [LARGE SCALE GENOMIC DNA]</scope>
    <source>
        <strain evidence="3">Tucson 15287-2541.00</strain>
    </source>
</reference>
<dbReference type="InterPro" id="IPR039251">
    <property type="entry name" value="OXLD1"/>
</dbReference>
<dbReference type="EMBL" id="CH916373">
    <property type="protein sequence ID" value="EDV95002.1"/>
    <property type="molecule type" value="Genomic_DNA"/>
</dbReference>
<dbReference type="InterPro" id="IPR019180">
    <property type="entry name" value="Oxidoreductase-like_N"/>
</dbReference>
<dbReference type="OMA" id="ARCLANN"/>
<feature type="domain" description="Oxidoreductase-like" evidence="1">
    <location>
        <begin position="44"/>
        <end position="67"/>
    </location>
</feature>
<evidence type="ECO:0000313" key="2">
    <source>
        <dbReference type="EMBL" id="EDV95002.1"/>
    </source>
</evidence>
<dbReference type="Proteomes" id="UP000001070">
    <property type="component" value="Unassembled WGS sequence"/>
</dbReference>
<accession>B4JTB2</accession>
<proteinExistence type="predicted"/>
<dbReference type="PANTHER" id="PTHR21193:SF3">
    <property type="entry name" value="OXIDOREDUCTASE-LIKE DOMAIN-CONTAINING PROTEIN 1"/>
    <property type="match status" value="1"/>
</dbReference>
<name>B4JTB2_DROGR</name>
<dbReference type="InParanoid" id="B4JTB2"/>
<evidence type="ECO:0000259" key="1">
    <source>
        <dbReference type="Pfam" id="PF09791"/>
    </source>
</evidence>
<organism evidence="3">
    <name type="scientific">Drosophila grimshawi</name>
    <name type="common">Hawaiian fruit fly</name>
    <name type="synonym">Idiomyia grimshawi</name>
    <dbReference type="NCBI Taxonomy" id="7222"/>
    <lineage>
        <taxon>Eukaryota</taxon>
        <taxon>Metazoa</taxon>
        <taxon>Ecdysozoa</taxon>
        <taxon>Arthropoda</taxon>
        <taxon>Hexapoda</taxon>
        <taxon>Insecta</taxon>
        <taxon>Pterygota</taxon>
        <taxon>Neoptera</taxon>
        <taxon>Endopterygota</taxon>
        <taxon>Diptera</taxon>
        <taxon>Brachycera</taxon>
        <taxon>Muscomorpha</taxon>
        <taxon>Ephydroidea</taxon>
        <taxon>Drosophilidae</taxon>
        <taxon>Drosophila</taxon>
        <taxon>Hawaiian Drosophila</taxon>
    </lineage>
</organism>
<dbReference type="OrthoDB" id="10064411at2759"/>
<dbReference type="GO" id="GO:0005739">
    <property type="term" value="C:mitochondrion"/>
    <property type="evidence" value="ECO:0007669"/>
    <property type="project" value="TreeGrafter"/>
</dbReference>
<keyword evidence="3" id="KW-1185">Reference proteome</keyword>
<sequence>MPLCLRYPCGLLGRCGLQLAAALHPRHLSDKDGSDKEDADIELPPEPTTCCMSGCANCVWVEYAQTVAKILGDNDERARQIVLAKIKDPNLRMFLSMEMQNLKSLREKPTEDTQK</sequence>
<dbReference type="KEGG" id="dgr:6567678"/>
<protein>
    <submittedName>
        <fullName evidence="2">GH10459</fullName>
    </submittedName>
</protein>
<dbReference type="PhylomeDB" id="B4JTB2"/>
<dbReference type="HOGENOM" id="CLU_135825_0_0_1"/>
<dbReference type="AlphaFoldDB" id="B4JTB2"/>
<gene>
    <name evidence="2" type="primary">Dgri\GH10459</name>
    <name evidence="2" type="ORF">Dgri_GH10459</name>
</gene>
<dbReference type="PANTHER" id="PTHR21193">
    <property type="entry name" value="OXIDOREDUCTASE-LIKE DOMAIN-CONTAINING PROTEIN 1"/>
    <property type="match status" value="1"/>
</dbReference>